<keyword evidence="1" id="KW-0472">Membrane</keyword>
<feature type="transmembrane region" description="Helical" evidence="1">
    <location>
        <begin position="377"/>
        <end position="402"/>
    </location>
</feature>
<feature type="transmembrane region" description="Helical" evidence="1">
    <location>
        <begin position="205"/>
        <end position="229"/>
    </location>
</feature>
<dbReference type="RefSeq" id="WP_216985360.1">
    <property type="nucleotide sequence ID" value="NZ_CP077365.1"/>
</dbReference>
<dbReference type="Pfam" id="PF03929">
    <property type="entry name" value="PepSY_TM"/>
    <property type="match status" value="1"/>
</dbReference>
<gene>
    <name evidence="2" type="ORF">I6L30_04160</name>
</gene>
<dbReference type="EMBL" id="CP077365">
    <property type="protein sequence ID" value="QXB47210.1"/>
    <property type="molecule type" value="Genomic_DNA"/>
</dbReference>
<protein>
    <submittedName>
        <fullName evidence="2">PepSY domain-containing protein</fullName>
    </submittedName>
</protein>
<dbReference type="InterPro" id="IPR005625">
    <property type="entry name" value="PepSY-ass_TM"/>
</dbReference>
<feature type="transmembrane region" description="Helical" evidence="1">
    <location>
        <begin position="30"/>
        <end position="54"/>
    </location>
</feature>
<dbReference type="PANTHER" id="PTHR34219">
    <property type="entry name" value="IRON-REGULATED INNER MEMBRANE PROTEIN-RELATED"/>
    <property type="match status" value="1"/>
</dbReference>
<reference evidence="2 3" key="1">
    <citation type="submission" date="2021-06" db="EMBL/GenBank/DDBJ databases">
        <title>FDA dAtabase for Regulatory Grade micrObial Sequences (FDA-ARGOS): Supporting development and validation of Infectious Disease Dx tests.</title>
        <authorList>
            <person name="Sproer C."/>
            <person name="Gronow S."/>
            <person name="Severitt S."/>
            <person name="Schroder I."/>
            <person name="Tallon L."/>
            <person name="Sadzewicz L."/>
            <person name="Zhao X."/>
            <person name="Boylan J."/>
            <person name="Ott S."/>
            <person name="Bowen H."/>
            <person name="Vavikolanu K."/>
            <person name="Mehta A."/>
            <person name="Aluvathingal J."/>
            <person name="Nadendla S."/>
            <person name="Lowell S."/>
            <person name="Myers T."/>
            <person name="Yan Y."/>
        </authorList>
    </citation>
    <scope>NUCLEOTIDE SEQUENCE [LARGE SCALE GENOMIC DNA]</scope>
    <source>
        <strain evidence="2 3">FDAARGOS 1400</strain>
    </source>
</reference>
<name>A0ABX8L593_9GAMM</name>
<keyword evidence="1" id="KW-0812">Transmembrane</keyword>
<evidence type="ECO:0000256" key="1">
    <source>
        <dbReference type="SAM" id="Phobius"/>
    </source>
</evidence>
<dbReference type="PANTHER" id="PTHR34219:SF1">
    <property type="entry name" value="PEPSY DOMAIN-CONTAINING PROTEIN"/>
    <property type="match status" value="1"/>
</dbReference>
<sequence length="472" mass="53555">MQMIQRSTEQKIYTQKNPKQGLSYTTVWRWHFYAGLFCIPFILWLSLTGLIYLFKPQIDEWIDRPYNNLVIHQAKSPSVQVDAALKAVANSIFSAVELGPNEHSATRVLVAKNAEVYKVYIHPESLEILKIINQDDQFTRQVFHLHGELMLGDNGSRVVEIAASWTIIMIVTGIYLWLGKGGKLSFGGMVYPRLNRKGRAFWKDIHAVTGFWVAFFTIFLLISGLPWTASWGGMLKNIRQWSAPTVVQQDWTTSSKEESHHQKQKFDQAVKHMQSEHHHMMVSQSTRLNVEQAHILDDLISKVDTFKLQPPIQIQPSGAMAGTWSISSQTQNRPLRETFIFDEHGNVIKHETFANKLLLDRLIGYGVAIHEGQMFGLLNLMIGVFTVIALILVSISGLLIWIKRKPQHELGAPPISLPYRLSLSFKVLIMIIGIILPLLGLTLIVVLLLEKFCLSKIPRVAQYLGLTRVSTG</sequence>
<evidence type="ECO:0000313" key="2">
    <source>
        <dbReference type="EMBL" id="QXB47210.1"/>
    </source>
</evidence>
<organism evidence="2 3">
    <name type="scientific">Acinetobacter seifertii</name>
    <dbReference type="NCBI Taxonomy" id="1530123"/>
    <lineage>
        <taxon>Bacteria</taxon>
        <taxon>Pseudomonadati</taxon>
        <taxon>Pseudomonadota</taxon>
        <taxon>Gammaproteobacteria</taxon>
        <taxon>Moraxellales</taxon>
        <taxon>Moraxellaceae</taxon>
        <taxon>Acinetobacter</taxon>
        <taxon>Acinetobacter calcoaceticus/baumannii complex</taxon>
    </lineage>
</organism>
<proteinExistence type="predicted"/>
<keyword evidence="1" id="KW-1133">Transmembrane helix</keyword>
<feature type="transmembrane region" description="Helical" evidence="1">
    <location>
        <begin position="422"/>
        <end position="449"/>
    </location>
</feature>
<feature type="transmembrane region" description="Helical" evidence="1">
    <location>
        <begin position="158"/>
        <end position="178"/>
    </location>
</feature>
<evidence type="ECO:0000313" key="3">
    <source>
        <dbReference type="Proteomes" id="UP000683517"/>
    </source>
</evidence>
<dbReference type="Proteomes" id="UP000683517">
    <property type="component" value="Chromosome"/>
</dbReference>
<accession>A0ABX8L593</accession>
<keyword evidence="3" id="KW-1185">Reference proteome</keyword>